<feature type="domain" description="C2H2-type" evidence="6">
    <location>
        <begin position="200"/>
        <end position="227"/>
    </location>
</feature>
<evidence type="ECO:0000256" key="5">
    <source>
        <dbReference type="PROSITE-ProRule" id="PRU00042"/>
    </source>
</evidence>
<dbReference type="OrthoDB" id="7764447at2759"/>
<protein>
    <recommendedName>
        <fullName evidence="6">C2H2-type domain-containing protein</fullName>
    </recommendedName>
</protein>
<feature type="domain" description="C2H2-type" evidence="6">
    <location>
        <begin position="363"/>
        <end position="388"/>
    </location>
</feature>
<evidence type="ECO:0000256" key="1">
    <source>
        <dbReference type="ARBA" id="ARBA00022723"/>
    </source>
</evidence>
<dbReference type="PANTHER" id="PTHR24379">
    <property type="entry name" value="KRAB AND ZINC FINGER DOMAIN-CONTAINING"/>
    <property type="match status" value="1"/>
</dbReference>
<dbReference type="PANTHER" id="PTHR24379:SF121">
    <property type="entry name" value="C2H2-TYPE DOMAIN-CONTAINING PROTEIN"/>
    <property type="match status" value="1"/>
</dbReference>
<evidence type="ECO:0000313" key="7">
    <source>
        <dbReference type="EMBL" id="CAH0560352.1"/>
    </source>
</evidence>
<dbReference type="Gene3D" id="3.30.160.60">
    <property type="entry name" value="Classic Zinc Finger"/>
    <property type="match status" value="3"/>
</dbReference>
<evidence type="ECO:0000259" key="6">
    <source>
        <dbReference type="PROSITE" id="PS50157"/>
    </source>
</evidence>
<gene>
    <name evidence="7" type="ORF">MELIAE_LOCUS10112</name>
</gene>
<dbReference type="Proteomes" id="UP001154078">
    <property type="component" value="Chromosome 7"/>
</dbReference>
<evidence type="ECO:0000256" key="3">
    <source>
        <dbReference type="ARBA" id="ARBA00022771"/>
    </source>
</evidence>
<sequence length="388" mass="45303">MDQIVVKKEPEEQRQIYAYVSAEELVDNIKGDIFDQEMLSTSGIAIKQDIKEELDDSYNLMDYNILGLKEDLETSIDGEDNIDGGKPAKLKFEEALLDQGSKLNDEGSVNSDHGGESEDYSCNIKEGRDSDCSEGDDKKGIDEAMFETKIEVKYHGVQYDEISDKEKFYKCEICPKKYQTQMRLFNHKQYFHNKLKQEIFKCNKCDYASIKKGNFKIHSKIHDKKNYLKCQFCEYVAARLYSLNAHMLSNHKFENNIKISSKIYQCTKCSYSTVIKTNYETHIKVCLKLENVKWYDCKICPYKTIHKSHLITHTKTHSKIKELECLFCQFQSNRKQNLDNHILVKHSDLLNESNKTMITSKIHHCPQCNFKTTMKSHLKYHLRNHSIS</sequence>
<feature type="domain" description="C2H2-type" evidence="6">
    <location>
        <begin position="295"/>
        <end position="322"/>
    </location>
</feature>
<keyword evidence="2" id="KW-0677">Repeat</keyword>
<dbReference type="PROSITE" id="PS50157">
    <property type="entry name" value="ZINC_FINGER_C2H2_2"/>
    <property type="match status" value="4"/>
</dbReference>
<accession>A0A9P0BEJ8</accession>
<feature type="domain" description="C2H2-type" evidence="6">
    <location>
        <begin position="169"/>
        <end position="197"/>
    </location>
</feature>
<keyword evidence="3 5" id="KW-0863">Zinc-finger</keyword>
<dbReference type="SMART" id="SM00355">
    <property type="entry name" value="ZnF_C2H2"/>
    <property type="match status" value="7"/>
</dbReference>
<organism evidence="7 8">
    <name type="scientific">Brassicogethes aeneus</name>
    <name type="common">Rape pollen beetle</name>
    <name type="synonym">Meligethes aeneus</name>
    <dbReference type="NCBI Taxonomy" id="1431903"/>
    <lineage>
        <taxon>Eukaryota</taxon>
        <taxon>Metazoa</taxon>
        <taxon>Ecdysozoa</taxon>
        <taxon>Arthropoda</taxon>
        <taxon>Hexapoda</taxon>
        <taxon>Insecta</taxon>
        <taxon>Pterygota</taxon>
        <taxon>Neoptera</taxon>
        <taxon>Endopterygota</taxon>
        <taxon>Coleoptera</taxon>
        <taxon>Polyphaga</taxon>
        <taxon>Cucujiformia</taxon>
        <taxon>Nitidulidae</taxon>
        <taxon>Meligethinae</taxon>
        <taxon>Brassicogethes</taxon>
    </lineage>
</organism>
<evidence type="ECO:0000256" key="2">
    <source>
        <dbReference type="ARBA" id="ARBA00022737"/>
    </source>
</evidence>
<dbReference type="PROSITE" id="PS00028">
    <property type="entry name" value="ZINC_FINGER_C2H2_1"/>
    <property type="match status" value="1"/>
</dbReference>
<dbReference type="InterPro" id="IPR036236">
    <property type="entry name" value="Znf_C2H2_sf"/>
</dbReference>
<dbReference type="EMBL" id="OV121138">
    <property type="protein sequence ID" value="CAH0560352.1"/>
    <property type="molecule type" value="Genomic_DNA"/>
</dbReference>
<keyword evidence="1" id="KW-0479">Metal-binding</keyword>
<name>A0A9P0BEJ8_BRAAE</name>
<dbReference type="AlphaFoldDB" id="A0A9P0BEJ8"/>
<evidence type="ECO:0000256" key="4">
    <source>
        <dbReference type="ARBA" id="ARBA00022833"/>
    </source>
</evidence>
<keyword evidence="4" id="KW-0862">Zinc</keyword>
<dbReference type="SUPFAM" id="SSF57667">
    <property type="entry name" value="beta-beta-alpha zinc fingers"/>
    <property type="match status" value="2"/>
</dbReference>
<dbReference type="GO" id="GO:0008270">
    <property type="term" value="F:zinc ion binding"/>
    <property type="evidence" value="ECO:0007669"/>
    <property type="project" value="UniProtKB-KW"/>
</dbReference>
<reference evidence="7" key="1">
    <citation type="submission" date="2021-12" db="EMBL/GenBank/DDBJ databases">
        <authorList>
            <person name="King R."/>
        </authorList>
    </citation>
    <scope>NUCLEOTIDE SEQUENCE</scope>
</reference>
<dbReference type="InterPro" id="IPR013087">
    <property type="entry name" value="Znf_C2H2_type"/>
</dbReference>
<keyword evidence="8" id="KW-1185">Reference proteome</keyword>
<proteinExistence type="predicted"/>
<evidence type="ECO:0000313" key="8">
    <source>
        <dbReference type="Proteomes" id="UP001154078"/>
    </source>
</evidence>